<evidence type="ECO:0000313" key="2">
    <source>
        <dbReference type="Proteomes" id="UP000268857"/>
    </source>
</evidence>
<comment type="caution">
    <text evidence="1">The sequence shown here is derived from an EMBL/GenBank/DDBJ whole genome shotgun (WGS) entry which is preliminary data.</text>
</comment>
<dbReference type="Pfam" id="PF07081">
    <property type="entry name" value="DUF1349"/>
    <property type="match status" value="1"/>
</dbReference>
<dbReference type="InterPro" id="IPR009784">
    <property type="entry name" value="DUF1349"/>
</dbReference>
<dbReference type="AlphaFoldDB" id="A0A3S5K2D8"/>
<dbReference type="PIRSF" id="PIRSF022704">
    <property type="entry name" value="UCP022704"/>
    <property type="match status" value="1"/>
</dbReference>
<protein>
    <recommendedName>
        <fullName evidence="3">DUF1349 domain-containing protein</fullName>
    </recommendedName>
</protein>
<dbReference type="PANTHER" id="PTHR35332">
    <property type="entry name" value="REGULATION OF ENOLASE PROTEIN 1"/>
    <property type="match status" value="1"/>
</dbReference>
<dbReference type="STRING" id="211165.GCA_000317285_03094"/>
<dbReference type="Proteomes" id="UP000268857">
    <property type="component" value="Unassembled WGS sequence"/>
</dbReference>
<dbReference type="SUPFAM" id="SSF49899">
    <property type="entry name" value="Concanavalin A-like lectins/glucanases"/>
    <property type="match status" value="1"/>
</dbReference>
<accession>A0A3S5K2D8</accession>
<dbReference type="Gene3D" id="2.60.120.200">
    <property type="match status" value="1"/>
</dbReference>
<dbReference type="RefSeq" id="WP_235082852.1">
    <property type="nucleotide sequence ID" value="NZ_CP170746.1"/>
</dbReference>
<evidence type="ECO:0000313" key="1">
    <source>
        <dbReference type="EMBL" id="RUR84940.1"/>
    </source>
</evidence>
<dbReference type="InterPro" id="IPR015987">
    <property type="entry name" value="UCP022704"/>
</dbReference>
<organism evidence="1 2">
    <name type="scientific">Chlorogloeopsis fritschii PCC 6912</name>
    <dbReference type="NCBI Taxonomy" id="211165"/>
    <lineage>
        <taxon>Bacteria</taxon>
        <taxon>Bacillati</taxon>
        <taxon>Cyanobacteriota</taxon>
        <taxon>Cyanophyceae</taxon>
        <taxon>Nostocales</taxon>
        <taxon>Chlorogloeopsidaceae</taxon>
        <taxon>Chlorogloeopsis</taxon>
    </lineage>
</organism>
<dbReference type="InterPro" id="IPR013320">
    <property type="entry name" value="ConA-like_dom_sf"/>
</dbReference>
<keyword evidence="2" id="KW-1185">Reference proteome</keyword>
<reference evidence="1 2" key="1">
    <citation type="journal article" date="2019" name="Genome Biol. Evol.">
        <title>Day and night: Metabolic profiles and evolutionary relationships of six axenic non-marine cyanobacteria.</title>
        <authorList>
            <person name="Will S.E."/>
            <person name="Henke P."/>
            <person name="Boedeker C."/>
            <person name="Huang S."/>
            <person name="Brinkmann H."/>
            <person name="Rohde M."/>
            <person name="Jarek M."/>
            <person name="Friedl T."/>
            <person name="Seufert S."/>
            <person name="Schumacher M."/>
            <person name="Overmann J."/>
            <person name="Neumann-Schaal M."/>
            <person name="Petersen J."/>
        </authorList>
    </citation>
    <scope>NUCLEOTIDE SEQUENCE [LARGE SCALE GENOMIC DNA]</scope>
    <source>
        <strain evidence="1 2">PCC 6912</strain>
    </source>
</reference>
<sequence>MRNLTEDLIMLMRWYNEPPNWEHQEDLIVVTSGAKTDFWRRVDCGYIRDNGNFYYQEVKGDFTARVKIINQYENIYGQAGLMIRVDERTWFKSSIEFVDGMHFVSTVITNEQSDWTVVPLLDKPPSLWLCLQRGGSSIEVQYSIDGESYTTLTTAYLTEKETVQVGLVCASPENEGCQITFQNFQIEAMKGDR</sequence>
<dbReference type="EMBL" id="RSCJ01000003">
    <property type="protein sequence ID" value="RUR84940.1"/>
    <property type="molecule type" value="Genomic_DNA"/>
</dbReference>
<proteinExistence type="predicted"/>
<name>A0A3S5K2D8_CHLFR</name>
<gene>
    <name evidence="1" type="ORF">PCC6912_10560</name>
</gene>
<dbReference type="PANTHER" id="PTHR35332:SF2">
    <property type="entry name" value="REGULATION OF ENOLASE PROTEIN 1"/>
    <property type="match status" value="1"/>
</dbReference>
<evidence type="ECO:0008006" key="3">
    <source>
        <dbReference type="Google" id="ProtNLM"/>
    </source>
</evidence>